<organism evidence="3 4">
    <name type="scientific">Plasmodium falciparum (isolate 7G8)</name>
    <dbReference type="NCBI Taxonomy" id="57266"/>
    <lineage>
        <taxon>Eukaryota</taxon>
        <taxon>Sar</taxon>
        <taxon>Alveolata</taxon>
        <taxon>Apicomplexa</taxon>
        <taxon>Aconoidasida</taxon>
        <taxon>Haemosporida</taxon>
        <taxon>Plasmodiidae</taxon>
        <taxon>Plasmodium</taxon>
        <taxon>Plasmodium (Laverania)</taxon>
    </lineage>
</organism>
<dbReference type="Proteomes" id="UP000030688">
    <property type="component" value="Unassembled WGS sequence"/>
</dbReference>
<evidence type="ECO:0000313" key="4">
    <source>
        <dbReference type="Proteomes" id="UP000030688"/>
    </source>
</evidence>
<dbReference type="AlphaFoldDB" id="W7F3Y0"/>
<reference evidence="4" key="1">
    <citation type="submission" date="2007-11" db="EMBL/GenBank/DDBJ databases">
        <authorList>
            <consortium name="The Broad Institute Genome Sequencing Platform"/>
            <person name="Volkman S.K."/>
            <person name="Daily J.P."/>
            <person name="Sarr O."/>
            <person name="Ndiaye D."/>
            <person name="Ndir O."/>
            <person name="Mboup S."/>
            <person name="Lukens A."/>
            <person name="Stange-Thomann N."/>
            <person name="Mauceli E."/>
            <person name="Gnerre S."/>
            <person name="Jaffe D."/>
            <person name="Zainoun J."/>
            <person name="Wiegand R.C."/>
            <person name="Birren B."/>
            <person name="Galagan J."/>
            <person name="Lander E."/>
            <person name="Wirth D.F."/>
        </authorList>
    </citation>
    <scope>NUCLEOTIDE SEQUENCE [LARGE SCALE GENOMIC DNA]</scope>
    <source>
        <strain evidence="4">7G8</strain>
    </source>
</reference>
<evidence type="ECO:0000256" key="2">
    <source>
        <dbReference type="SAM" id="MobiDB-lite"/>
    </source>
</evidence>
<dbReference type="EMBL" id="KE123632">
    <property type="protein sequence ID" value="EUR66857.1"/>
    <property type="molecule type" value="Genomic_DNA"/>
</dbReference>
<dbReference type="EC" id="2.7.-.-" evidence="1"/>
<keyword evidence="1" id="KW-0808">Transferase</keyword>
<accession>W7F3Y0</accession>
<reference evidence="3 4" key="2">
    <citation type="submission" date="2013-02" db="EMBL/GenBank/DDBJ databases">
        <title>The Genome Sequence of Plasmodium falciparum 7G8.</title>
        <authorList>
            <consortium name="The Broad Institute Genome Sequencing Platform"/>
            <consortium name="The Broad Institute Genome Sequencing Center for Infectious Disease"/>
            <person name="Neafsey D."/>
            <person name="Cheeseman I."/>
            <person name="Volkman S."/>
            <person name="Adams J."/>
            <person name="Walker B."/>
            <person name="Young S.K."/>
            <person name="Zeng Q."/>
            <person name="Gargeya S."/>
            <person name="Fitzgerald M."/>
            <person name="Haas B."/>
            <person name="Abouelleil A."/>
            <person name="Alvarado L."/>
            <person name="Arachchi H.M."/>
            <person name="Berlin A.M."/>
            <person name="Chapman S.B."/>
            <person name="Dewar J."/>
            <person name="Goldberg J."/>
            <person name="Griggs A."/>
            <person name="Gujja S."/>
            <person name="Hansen M."/>
            <person name="Howarth C."/>
            <person name="Imamovic A."/>
            <person name="Larimer J."/>
            <person name="McCowan C."/>
            <person name="Murphy C."/>
            <person name="Neiman D."/>
            <person name="Pearson M."/>
            <person name="Priest M."/>
            <person name="Roberts A."/>
            <person name="Saif S."/>
            <person name="Shea T."/>
            <person name="Sisk P."/>
            <person name="Sykes S."/>
            <person name="Wortman J."/>
            <person name="Nusbaum C."/>
            <person name="Birren B."/>
        </authorList>
    </citation>
    <scope>NUCLEOTIDE SEQUENCE [LARGE SCALE GENOMIC DNA]</scope>
    <source>
        <strain evidence="3 4">7G8</strain>
    </source>
</reference>
<dbReference type="GO" id="GO:0032958">
    <property type="term" value="P:inositol phosphate biosynthetic process"/>
    <property type="evidence" value="ECO:0007669"/>
    <property type="project" value="InterPro"/>
</dbReference>
<gene>
    <name evidence="3" type="ORF">PFBG_04435</name>
</gene>
<evidence type="ECO:0000313" key="3">
    <source>
        <dbReference type="EMBL" id="EUR66857.1"/>
    </source>
</evidence>
<dbReference type="GO" id="GO:0046854">
    <property type="term" value="P:phosphatidylinositol phosphate biosynthetic process"/>
    <property type="evidence" value="ECO:0007669"/>
    <property type="project" value="TreeGrafter"/>
</dbReference>
<dbReference type="SUPFAM" id="SSF56104">
    <property type="entry name" value="SAICAR synthase-like"/>
    <property type="match status" value="1"/>
</dbReference>
<sequence length="160" mass="18961">MNVEEYRHQVGGHCKLIKPKDSSKVYKPLIENEYIFYKKLTNFGSSSTESGPLHLLKKFIPKFYGVTEILVESCSDDEEKQNDSSNHIKGKDEKKKKNKSRYKKYIKMDKSEKENFVNTDETYFVREQKYSEQIRMRENISNGDIHENIQKNMSSVRMMK</sequence>
<dbReference type="GO" id="GO:0005737">
    <property type="term" value="C:cytoplasm"/>
    <property type="evidence" value="ECO:0007669"/>
    <property type="project" value="TreeGrafter"/>
</dbReference>
<dbReference type="InterPro" id="IPR005522">
    <property type="entry name" value="IPK"/>
</dbReference>
<dbReference type="GO" id="GO:0000828">
    <property type="term" value="F:inositol hexakisphosphate kinase activity"/>
    <property type="evidence" value="ECO:0007669"/>
    <property type="project" value="TreeGrafter"/>
</dbReference>
<proteinExistence type="inferred from homology"/>
<keyword evidence="1" id="KW-0418">Kinase</keyword>
<feature type="region of interest" description="Disordered" evidence="2">
    <location>
        <begin position="75"/>
        <end position="101"/>
    </location>
</feature>
<dbReference type="PANTHER" id="PTHR12400">
    <property type="entry name" value="INOSITOL POLYPHOSPHATE KINASE"/>
    <property type="match status" value="1"/>
</dbReference>
<dbReference type="GO" id="GO:0005634">
    <property type="term" value="C:nucleus"/>
    <property type="evidence" value="ECO:0007669"/>
    <property type="project" value="TreeGrafter"/>
</dbReference>
<protein>
    <recommendedName>
        <fullName evidence="1">Kinase</fullName>
        <ecNumber evidence="1">2.7.-.-</ecNumber>
    </recommendedName>
</protein>
<dbReference type="PANTHER" id="PTHR12400:SF21">
    <property type="entry name" value="KINASE"/>
    <property type="match status" value="1"/>
</dbReference>
<name>W7F3Y0_PLAF8</name>
<evidence type="ECO:0000256" key="1">
    <source>
        <dbReference type="RuleBase" id="RU363090"/>
    </source>
</evidence>
<comment type="similarity">
    <text evidence="1">Belongs to the inositol phosphokinase (IPK) family.</text>
</comment>